<sequence length="139" mass="15135">MDNLLVTVTRTDLKLHFEGVSKDNEDFSVPFDFAPPIGEGNGFAGLELLLMALAGCISTTLVFLLGRAGKHIKAFSATAEGIRSERPMTLKEVHMGVQIKSNNISASDMETVIRQAEAMAPVWQAVKNNVLVKIDFELS</sequence>
<comment type="caution">
    <text evidence="2">The sequence shown here is derived from an EMBL/GenBank/DDBJ whole genome shotgun (WGS) entry which is preliminary data.</text>
</comment>
<dbReference type="InterPro" id="IPR015946">
    <property type="entry name" value="KH_dom-like_a/b"/>
</dbReference>
<protein>
    <recommendedName>
        <fullName evidence="3">Protein YhfA</fullName>
    </recommendedName>
</protein>
<dbReference type="EMBL" id="VSSQ01002217">
    <property type="protein sequence ID" value="MPM14048.1"/>
    <property type="molecule type" value="Genomic_DNA"/>
</dbReference>
<dbReference type="SUPFAM" id="SSF82784">
    <property type="entry name" value="OsmC-like"/>
    <property type="match status" value="1"/>
</dbReference>
<feature type="transmembrane region" description="Helical" evidence="1">
    <location>
        <begin position="48"/>
        <end position="66"/>
    </location>
</feature>
<evidence type="ECO:0000256" key="1">
    <source>
        <dbReference type="SAM" id="Phobius"/>
    </source>
</evidence>
<reference evidence="2" key="1">
    <citation type="submission" date="2019-08" db="EMBL/GenBank/DDBJ databases">
        <authorList>
            <person name="Kucharzyk K."/>
            <person name="Murdoch R.W."/>
            <person name="Higgins S."/>
            <person name="Loffler F."/>
        </authorList>
    </citation>
    <scope>NUCLEOTIDE SEQUENCE</scope>
</reference>
<proteinExistence type="predicted"/>
<dbReference type="AlphaFoldDB" id="A0A644XE49"/>
<dbReference type="Pfam" id="PF02566">
    <property type="entry name" value="OsmC"/>
    <property type="match status" value="1"/>
</dbReference>
<dbReference type="InterPro" id="IPR036102">
    <property type="entry name" value="OsmC/Ohrsf"/>
</dbReference>
<organism evidence="2">
    <name type="scientific">bioreactor metagenome</name>
    <dbReference type="NCBI Taxonomy" id="1076179"/>
    <lineage>
        <taxon>unclassified sequences</taxon>
        <taxon>metagenomes</taxon>
        <taxon>ecological metagenomes</taxon>
    </lineage>
</organism>
<name>A0A644XE49_9ZZZZ</name>
<gene>
    <name evidence="2" type="ORF">SDC9_60408</name>
</gene>
<evidence type="ECO:0008006" key="3">
    <source>
        <dbReference type="Google" id="ProtNLM"/>
    </source>
</evidence>
<keyword evidence="1" id="KW-0812">Transmembrane</keyword>
<accession>A0A644XE49</accession>
<dbReference type="Gene3D" id="3.30.300.20">
    <property type="match status" value="1"/>
</dbReference>
<evidence type="ECO:0000313" key="2">
    <source>
        <dbReference type="EMBL" id="MPM14048.1"/>
    </source>
</evidence>
<keyword evidence="1" id="KW-1133">Transmembrane helix</keyword>
<dbReference type="InterPro" id="IPR003718">
    <property type="entry name" value="OsmC/Ohr_fam"/>
</dbReference>
<dbReference type="PANTHER" id="PTHR34352">
    <property type="entry name" value="PROTEIN YHFA"/>
    <property type="match status" value="1"/>
</dbReference>
<keyword evidence="1" id="KW-0472">Membrane</keyword>
<dbReference type="PANTHER" id="PTHR34352:SF1">
    <property type="entry name" value="PROTEIN YHFA"/>
    <property type="match status" value="1"/>
</dbReference>